<dbReference type="Pfam" id="PF00550">
    <property type="entry name" value="PP-binding"/>
    <property type="match status" value="2"/>
</dbReference>
<feature type="domain" description="Carrier" evidence="9">
    <location>
        <begin position="719"/>
        <end position="794"/>
    </location>
</feature>
<dbReference type="InterPro" id="IPR036291">
    <property type="entry name" value="NAD(P)-bd_dom_sf"/>
</dbReference>
<evidence type="ECO:0000256" key="6">
    <source>
        <dbReference type="ARBA" id="ARBA00022737"/>
    </source>
</evidence>
<keyword evidence="4" id="KW-0597">Phosphoprotein</keyword>
<dbReference type="CDD" id="cd12117">
    <property type="entry name" value="A_NRPS_Srf_like"/>
    <property type="match status" value="2"/>
</dbReference>
<evidence type="ECO:0000313" key="10">
    <source>
        <dbReference type="EMBL" id="MBD8500072.1"/>
    </source>
</evidence>
<keyword evidence="8" id="KW-0511">Multifunctional enzyme</keyword>
<dbReference type="PROSITE" id="PS00455">
    <property type="entry name" value="AMP_BINDING"/>
    <property type="match status" value="2"/>
</dbReference>
<dbReference type="NCBIfam" id="TIGR01733">
    <property type="entry name" value="AA-adenyl-dom"/>
    <property type="match status" value="2"/>
</dbReference>
<dbReference type="InterPro" id="IPR013120">
    <property type="entry name" value="FAR_NAD-bd"/>
</dbReference>
<evidence type="ECO:0000256" key="1">
    <source>
        <dbReference type="ARBA" id="ARBA00001957"/>
    </source>
</evidence>
<evidence type="ECO:0000256" key="5">
    <source>
        <dbReference type="ARBA" id="ARBA00022598"/>
    </source>
</evidence>
<dbReference type="Pfam" id="PF07993">
    <property type="entry name" value="NAD_binding_4"/>
    <property type="match status" value="1"/>
</dbReference>
<gene>
    <name evidence="10" type="ORF">IFO66_17415</name>
</gene>
<evidence type="ECO:0000256" key="2">
    <source>
        <dbReference type="ARBA" id="ARBA00006432"/>
    </source>
</evidence>
<dbReference type="Pfam" id="PF00501">
    <property type="entry name" value="AMP-binding"/>
    <property type="match status" value="2"/>
</dbReference>
<dbReference type="SUPFAM" id="SSF47336">
    <property type="entry name" value="ACP-like"/>
    <property type="match status" value="2"/>
</dbReference>
<keyword evidence="7" id="KW-0045">Antibiotic biosynthesis</keyword>
<dbReference type="CDD" id="cd19531">
    <property type="entry name" value="LCL_NRPS-like"/>
    <property type="match status" value="1"/>
</dbReference>
<dbReference type="SUPFAM" id="SSF56801">
    <property type="entry name" value="Acetyl-CoA synthetase-like"/>
    <property type="match status" value="2"/>
</dbReference>
<keyword evidence="5" id="KW-0436">Ligase</keyword>
<reference evidence="10 11" key="1">
    <citation type="submission" date="2020-09" db="EMBL/GenBank/DDBJ databases">
        <title>Paenibacillus sp. CAU 1523 isolated from sand of Haeundae Beach.</title>
        <authorList>
            <person name="Kim W."/>
        </authorList>
    </citation>
    <scope>NUCLEOTIDE SEQUENCE [LARGE SCALE GENOMIC DNA]</scope>
    <source>
        <strain evidence="10 11">CAU 1523</strain>
    </source>
</reference>
<dbReference type="Pfam" id="PF00668">
    <property type="entry name" value="Condensation"/>
    <property type="match status" value="1"/>
</dbReference>
<dbReference type="Gene3D" id="2.30.38.10">
    <property type="entry name" value="Luciferase, Domain 3"/>
    <property type="match status" value="2"/>
</dbReference>
<organism evidence="10 11">
    <name type="scientific">Paenibacillus arenosi</name>
    <dbReference type="NCBI Taxonomy" id="2774142"/>
    <lineage>
        <taxon>Bacteria</taxon>
        <taxon>Bacillati</taxon>
        <taxon>Bacillota</taxon>
        <taxon>Bacilli</taxon>
        <taxon>Bacillales</taxon>
        <taxon>Paenibacillaceae</taxon>
        <taxon>Paenibacillus</taxon>
    </lineage>
</organism>
<dbReference type="Proteomes" id="UP000634529">
    <property type="component" value="Unassembled WGS sequence"/>
</dbReference>
<evidence type="ECO:0000259" key="9">
    <source>
        <dbReference type="PROSITE" id="PS50075"/>
    </source>
</evidence>
<sequence>MPVVDVTVDRLRGYEACTYTISEMAAEAIRSISDMQDLSPEAVACTAWGALLTRHFNLNEISLYVAACEKPDHSEVNVSEDRITKNMLAEMEVGIQNCGQDQHTNHRPVKNSASTYCWISDLNNTPSNTTLAELEADLHCQFIYKYGDAAPQQLLIYSRLNKLQHSTTEQLKNHWEQLLIQMEKHPSKRLGELKVLTQAEEHQVVALWNDTSAAFPRFQTIPALFEEQVRKKPNQVAVMDNEIEISYFTLNEMVNRLAHRLRHLGVEREQKVAIVAERTVQMVIGILAILKAGGVYVPIDPDYPPKRIEYILQDSGAQLVLTNGHFIEGLSMGNKVVKITSSDLDVEPSSNPEPVNEATDLIYLMYTSGSTGMPKGVMVTHRNVVRLVKNTNYAAFGADDCILQTGSLVFDASTFEIWGALLNGLRLVLVDKAVILDPVQLEAAIRRHQVTIMFLTTALFIQLADRNPSLFLPIKQLFIGGELMSPRHMLRVALESAPIALANIYGPTENTTFSTWYEFDSSAEGVIPIGKPIANSTAYVVNKYGQLQPIGAVGELWVGGEGVARGYANRADLTVEKFIDSPFVSGERLYKTGDLVRWLPSGNLEFVGRSDHQVKIRGYRMELGEIEAWIQRHESVVETLVIDFEETSGQKALCAYIVTQNEMSANEMRSYLANHLPDYMLPSYYMFLERMPLTINGKIDRQRLPQPEKQGRELGNYIAPRTETEQMLVGIWEEVLGCNSIGIGDHFFHLGGHSLQVSRMQAIIAKVCGLTLTFKQIFEAPILRDMALQIDQQGQQAGVEIQAAAEKPMYTLGSAQRRMFALQQREGNGTAYHIPLLYQMEGKLDRIRLFHALKQLIVRHEALRTSFHYENGEIGQRIATVEDIVFEMDYEDRTSEQLNEQSLTELALWFKHRFDLHEAPLMKAAMVSFAGEEHLFLLDIHHIVFDGTSLRIFAEELCALYAGNGLPAASMQFKDYAEWQANVNLDVRAEQYWLHVLDGELPELNLPLDFHRPSIQSFEGEVVRTQLSVEQTVALRQFAKERNCTIYMVLLSVYHVLLARYADTEDVIVGCVAASRTRAECKDMIGMFVNTLPIRSYPEASKSFAHFLEEMKDSLLHAYEYQDYPLERLYEKIQFKPDLSRNMLFDTVFVMQNIGGIDIQLPGVTSTEVPVHNGTSKFDITLEAIEQAGIVSLTFEYDSKLFTYEKIARFAAHFVQLVQEVTVNAELAIGQLNMLTSIERKQIIEQFNDTASAYPRDASVVELFEQQVLRTPNKVAVECKDCKLTYMQLNQKANRLAHYLRSNGVAAEQAVALFTERSADMIVGVLAILKAGGAYVPIDPDYPVERMQYMLEDSRALLVLCTGELIHRLPTTVNTIVMDDLKLNEHPTENVGEVFGPNQLIYIMYTSGSTGKPKGVMITHRNVIRLVQNTDYVQFQPDDCLLQTGSLVFDASTFEIWGALLNGLRLVLVDKTVILDVDQLGEAIRQHQVTIMFLTTALFIQLAERNPSVFVPVKQLFVGGESMSWKHFVRVAEQCAPISLFNIYGPTENTTFSTCYKLQHEVEGLNPIGKPIANSTAYVMNSTGALQPIGVYGELWVGGDGVAKGYLNREDLTKASFVNSTLGTDEKLYKTGDIVRWLPNGHLEFLGRKDHQVKIRGYRVELSEIEQYFRNHEQVSEVLIVTIEEEAGSKSLCAYIVADLDITSKDLYDYASACMPEYMIPTHYIFLEQLPLTMNGKIDRAKLPLPREKGSSFLDNCAAPANEKEHRLAKLWQELLGITEVSVEDNFFQLGGHSLNAISLIAKLKLDYEVEVSDVFQYPTIRQLAKQIKYRPNHMKDKLSQLRERAQSEWSSGTDQNERLEVQNHQYMERIALYNEQTSVVTLHESNIYSNVLVTGSTGYLGSYLLRDIIERTDAQVTAIVRGNCTEHARERLYAKLIYYFGSAWVHCFKERIHVINGNLSVPRFGMGDADYYQLAAEVDCIVHAAANVKHYGPYEAFERNNVTATKHLIQFALDVQSKVFHHISTMSVGMGTIPGKEAILFTENDLDIGQQFDNYYVNTKFEAEKVVHDARKKGLIANIYRIGNIVFDSESGKFQQNIQDNAFYNSMKSYMQLGVVPKTEANIDLSFVDQVSLALVTIFNKPALYQRTFHLFNPNFVTMTDLVTNCEGYEVAETSFKEFLDVLYDQYCLGVHSEAIENILLHNGWMAENQNNTTFKLTAKFTTSTLAQLGFRWDAPNHKHISAMLWHCREVGFLPLG</sequence>
<keyword evidence="3" id="KW-0596">Phosphopantetheine</keyword>
<dbReference type="InterPro" id="IPR000873">
    <property type="entry name" value="AMP-dep_synth/lig_dom"/>
</dbReference>
<dbReference type="InterPro" id="IPR010071">
    <property type="entry name" value="AA_adenyl_dom"/>
</dbReference>
<dbReference type="Gene3D" id="3.30.559.30">
    <property type="entry name" value="Nonribosomal peptide synthetase, condensation domain"/>
    <property type="match status" value="2"/>
</dbReference>
<dbReference type="PROSITE" id="PS50075">
    <property type="entry name" value="CARRIER"/>
    <property type="match status" value="2"/>
</dbReference>
<evidence type="ECO:0000256" key="7">
    <source>
        <dbReference type="ARBA" id="ARBA00023194"/>
    </source>
</evidence>
<dbReference type="SUPFAM" id="SSF51735">
    <property type="entry name" value="NAD(P)-binding Rossmann-fold domains"/>
    <property type="match status" value="1"/>
</dbReference>
<dbReference type="SUPFAM" id="SSF52777">
    <property type="entry name" value="CoA-dependent acyltransferases"/>
    <property type="match status" value="2"/>
</dbReference>
<comment type="caution">
    <text evidence="10">The sequence shown here is derived from an EMBL/GenBank/DDBJ whole genome shotgun (WGS) entry which is preliminary data.</text>
</comment>
<dbReference type="InterPro" id="IPR020845">
    <property type="entry name" value="AMP-binding_CS"/>
</dbReference>
<dbReference type="InterPro" id="IPR036736">
    <property type="entry name" value="ACP-like_sf"/>
</dbReference>
<dbReference type="PANTHER" id="PTHR45527">
    <property type="entry name" value="NONRIBOSOMAL PEPTIDE SYNTHETASE"/>
    <property type="match status" value="1"/>
</dbReference>
<evidence type="ECO:0000313" key="11">
    <source>
        <dbReference type="Proteomes" id="UP000634529"/>
    </source>
</evidence>
<dbReference type="Pfam" id="PF13193">
    <property type="entry name" value="AMP-binding_C"/>
    <property type="match status" value="2"/>
</dbReference>
<dbReference type="InterPro" id="IPR010080">
    <property type="entry name" value="Thioester_reductase-like_dom"/>
</dbReference>
<evidence type="ECO:0000256" key="8">
    <source>
        <dbReference type="ARBA" id="ARBA00023268"/>
    </source>
</evidence>
<dbReference type="Gene3D" id="3.40.50.980">
    <property type="match status" value="4"/>
</dbReference>
<name>A0ABR9B101_9BACL</name>
<protein>
    <submittedName>
        <fullName evidence="10">Amino acid adenylation domain-containing protein</fullName>
    </submittedName>
</protein>
<dbReference type="NCBIfam" id="TIGR01746">
    <property type="entry name" value="Thioester-redct"/>
    <property type="match status" value="1"/>
</dbReference>
<dbReference type="InterPro" id="IPR025110">
    <property type="entry name" value="AMP-bd_C"/>
</dbReference>
<keyword evidence="6" id="KW-0677">Repeat</keyword>
<dbReference type="Gene3D" id="3.30.559.10">
    <property type="entry name" value="Chloramphenicol acetyltransferase-like domain"/>
    <property type="match status" value="1"/>
</dbReference>
<accession>A0ABR9B101</accession>
<dbReference type="InterPro" id="IPR001242">
    <property type="entry name" value="Condensation_dom"/>
</dbReference>
<dbReference type="InterPro" id="IPR045851">
    <property type="entry name" value="AMP-bd_C_sf"/>
</dbReference>
<dbReference type="PANTHER" id="PTHR45527:SF1">
    <property type="entry name" value="FATTY ACID SYNTHASE"/>
    <property type="match status" value="1"/>
</dbReference>
<dbReference type="Gene3D" id="3.40.50.720">
    <property type="entry name" value="NAD(P)-binding Rossmann-like Domain"/>
    <property type="match status" value="1"/>
</dbReference>
<keyword evidence="11" id="KW-1185">Reference proteome</keyword>
<evidence type="ECO:0000256" key="4">
    <source>
        <dbReference type="ARBA" id="ARBA00022553"/>
    </source>
</evidence>
<comment type="similarity">
    <text evidence="2">Belongs to the ATP-dependent AMP-binding enzyme family.</text>
</comment>
<comment type="cofactor">
    <cofactor evidence="1">
        <name>pantetheine 4'-phosphate</name>
        <dbReference type="ChEBI" id="CHEBI:47942"/>
    </cofactor>
</comment>
<evidence type="ECO:0000256" key="3">
    <source>
        <dbReference type="ARBA" id="ARBA00022450"/>
    </source>
</evidence>
<dbReference type="CDD" id="cd05235">
    <property type="entry name" value="SDR_e1"/>
    <property type="match status" value="1"/>
</dbReference>
<dbReference type="InterPro" id="IPR009081">
    <property type="entry name" value="PP-bd_ACP"/>
</dbReference>
<feature type="domain" description="Carrier" evidence="9">
    <location>
        <begin position="1759"/>
        <end position="1832"/>
    </location>
</feature>
<dbReference type="NCBIfam" id="NF003417">
    <property type="entry name" value="PRK04813.1"/>
    <property type="match status" value="2"/>
</dbReference>
<proteinExistence type="inferred from homology"/>
<dbReference type="Gene3D" id="1.10.1200.10">
    <property type="entry name" value="ACP-like"/>
    <property type="match status" value="2"/>
</dbReference>
<dbReference type="Gene3D" id="3.30.300.30">
    <property type="match status" value="2"/>
</dbReference>
<dbReference type="EMBL" id="JACYTN010000018">
    <property type="protein sequence ID" value="MBD8500072.1"/>
    <property type="molecule type" value="Genomic_DNA"/>
</dbReference>
<dbReference type="InterPro" id="IPR023213">
    <property type="entry name" value="CAT-like_dom_sf"/>
</dbReference>